<evidence type="ECO:0000313" key="3">
    <source>
        <dbReference type="RefSeq" id="XP_053065684.1"/>
    </source>
</evidence>
<gene>
    <name evidence="3" type="primary">LOC113596180</name>
</gene>
<evidence type="ECO:0000256" key="1">
    <source>
        <dbReference type="SAM" id="MobiDB-lite"/>
    </source>
</evidence>
<organism evidence="2 3">
    <name type="scientific">Acinonyx jubatus</name>
    <name type="common">Cheetah</name>
    <dbReference type="NCBI Taxonomy" id="32536"/>
    <lineage>
        <taxon>Eukaryota</taxon>
        <taxon>Metazoa</taxon>
        <taxon>Chordata</taxon>
        <taxon>Craniata</taxon>
        <taxon>Vertebrata</taxon>
        <taxon>Euteleostomi</taxon>
        <taxon>Mammalia</taxon>
        <taxon>Eutheria</taxon>
        <taxon>Laurasiatheria</taxon>
        <taxon>Carnivora</taxon>
        <taxon>Feliformia</taxon>
        <taxon>Felidae</taxon>
        <taxon>Felinae</taxon>
        <taxon>Acinonyx</taxon>
    </lineage>
</organism>
<proteinExistence type="predicted"/>
<reference evidence="3" key="1">
    <citation type="submission" date="2025-08" db="UniProtKB">
        <authorList>
            <consortium name="RefSeq"/>
        </authorList>
    </citation>
    <scope>IDENTIFICATION</scope>
    <source>
        <tissue evidence="3">Blood</tissue>
    </source>
</reference>
<feature type="region of interest" description="Disordered" evidence="1">
    <location>
        <begin position="22"/>
        <end position="102"/>
    </location>
</feature>
<dbReference type="Proteomes" id="UP001652583">
    <property type="component" value="Chromosome E4"/>
</dbReference>
<dbReference type="RefSeq" id="XP_053065684.1">
    <property type="nucleotide sequence ID" value="XM_053209709.1"/>
</dbReference>
<feature type="region of interest" description="Disordered" evidence="1">
    <location>
        <begin position="120"/>
        <end position="140"/>
    </location>
</feature>
<sequence>MWSWVSLGPAPPAPQKLLEDTCLLGSFRPQLPEEAPPRSAPPLHSGPDGGPAQVSSNQTFGLSKLRRGGNQSRVPASSHLRASGRAPPCFQGRSQQGVKRREGWPLTWTLKDSRICHEGRETPRGVRPARRPAAPYPPGPQTFRLSHLTDKQTLERIEPWPPSMGRLADFLELVSFEHRRIPALPGVLGEISRELELEVPTDSATCSLNAAAIRTKVTHLPHSDGDNSETED</sequence>
<protein>
    <submittedName>
        <fullName evidence="3">Uncharacterized protein LOC113596180</fullName>
    </submittedName>
</protein>
<keyword evidence="2" id="KW-1185">Reference proteome</keyword>
<accession>A0ABM3P1Y6</accession>
<name>A0ABM3P1Y6_ACIJB</name>
<evidence type="ECO:0000313" key="2">
    <source>
        <dbReference type="Proteomes" id="UP001652583"/>
    </source>
</evidence>
<dbReference type="GeneID" id="113596180"/>